<gene>
    <name evidence="1" type="ORF">CALCODRAFT_498285</name>
</gene>
<organism evidence="1 2">
    <name type="scientific">Calocera cornea HHB12733</name>
    <dbReference type="NCBI Taxonomy" id="1353952"/>
    <lineage>
        <taxon>Eukaryota</taxon>
        <taxon>Fungi</taxon>
        <taxon>Dikarya</taxon>
        <taxon>Basidiomycota</taxon>
        <taxon>Agaricomycotina</taxon>
        <taxon>Dacrymycetes</taxon>
        <taxon>Dacrymycetales</taxon>
        <taxon>Dacrymycetaceae</taxon>
        <taxon>Calocera</taxon>
    </lineage>
</organism>
<keyword evidence="2" id="KW-1185">Reference proteome</keyword>
<reference evidence="1 2" key="1">
    <citation type="journal article" date="2016" name="Mol. Biol. Evol.">
        <title>Comparative Genomics of Early-Diverging Mushroom-Forming Fungi Provides Insights into the Origins of Lignocellulose Decay Capabilities.</title>
        <authorList>
            <person name="Nagy L.G."/>
            <person name="Riley R."/>
            <person name="Tritt A."/>
            <person name="Adam C."/>
            <person name="Daum C."/>
            <person name="Floudas D."/>
            <person name="Sun H."/>
            <person name="Yadav J.S."/>
            <person name="Pangilinan J."/>
            <person name="Larsson K.H."/>
            <person name="Matsuura K."/>
            <person name="Barry K."/>
            <person name="Labutti K."/>
            <person name="Kuo R."/>
            <person name="Ohm R.A."/>
            <person name="Bhattacharya S.S."/>
            <person name="Shirouzu T."/>
            <person name="Yoshinaga Y."/>
            <person name="Martin F.M."/>
            <person name="Grigoriev I.V."/>
            <person name="Hibbett D.S."/>
        </authorList>
    </citation>
    <scope>NUCLEOTIDE SEQUENCE [LARGE SCALE GENOMIC DNA]</scope>
    <source>
        <strain evidence="1 2">HHB12733</strain>
    </source>
</reference>
<dbReference type="EMBL" id="KV423990">
    <property type="protein sequence ID" value="KZT55682.1"/>
    <property type="molecule type" value="Genomic_DNA"/>
</dbReference>
<dbReference type="OrthoDB" id="10391812at2759"/>
<name>A0A165EWR2_9BASI</name>
<evidence type="ECO:0000313" key="1">
    <source>
        <dbReference type="EMBL" id="KZT55682.1"/>
    </source>
</evidence>
<dbReference type="InParanoid" id="A0A165EWR2"/>
<evidence type="ECO:0000313" key="2">
    <source>
        <dbReference type="Proteomes" id="UP000076842"/>
    </source>
</evidence>
<accession>A0A165EWR2</accession>
<protein>
    <submittedName>
        <fullName evidence="1">Uncharacterized protein</fullName>
    </submittedName>
</protein>
<dbReference type="AlphaFoldDB" id="A0A165EWR2"/>
<dbReference type="Proteomes" id="UP000076842">
    <property type="component" value="Unassembled WGS sequence"/>
</dbReference>
<sequence length="86" mass="9580">MFARQLANTSRRALTQRTSFAARRSYHLPSEPRAWGFMSDIPMNGVYLGTVAAVVTAVGITSGVKTWLFEPQELAPADHSHKILRH</sequence>
<proteinExistence type="predicted"/>